<evidence type="ECO:0000313" key="2">
    <source>
        <dbReference type="EMBL" id="GGB27468.1"/>
    </source>
</evidence>
<dbReference type="InterPro" id="IPR036291">
    <property type="entry name" value="NAD(P)-bd_dom_sf"/>
</dbReference>
<feature type="domain" description="NAD-dependent epimerase/dehydratase" evidence="1">
    <location>
        <begin position="4"/>
        <end position="132"/>
    </location>
</feature>
<dbReference type="RefSeq" id="WP_188574748.1">
    <property type="nucleotide sequence ID" value="NZ_BMDZ01000004.1"/>
</dbReference>
<gene>
    <name evidence="2" type="ORF">GCM10011505_05920</name>
</gene>
<dbReference type="Proteomes" id="UP000603352">
    <property type="component" value="Unassembled WGS sequence"/>
</dbReference>
<evidence type="ECO:0000259" key="1">
    <source>
        <dbReference type="Pfam" id="PF01370"/>
    </source>
</evidence>
<comment type="caution">
    <text evidence="2">The sequence shown here is derived from an EMBL/GenBank/DDBJ whole genome shotgun (WGS) entry which is preliminary data.</text>
</comment>
<dbReference type="SUPFAM" id="SSF51735">
    <property type="entry name" value="NAD(P)-binding Rossmann-fold domains"/>
    <property type="match status" value="1"/>
</dbReference>
<dbReference type="PANTHER" id="PTHR43245">
    <property type="entry name" value="BIFUNCTIONAL POLYMYXIN RESISTANCE PROTEIN ARNA"/>
    <property type="match status" value="1"/>
</dbReference>
<dbReference type="PANTHER" id="PTHR43245:SF13">
    <property type="entry name" value="UDP-D-APIOSE_UDP-D-XYLOSE SYNTHASE 2"/>
    <property type="match status" value="1"/>
</dbReference>
<reference evidence="3" key="1">
    <citation type="journal article" date="2019" name="Int. J. Syst. Evol. Microbiol.">
        <title>The Global Catalogue of Microorganisms (GCM) 10K type strain sequencing project: providing services to taxonomists for standard genome sequencing and annotation.</title>
        <authorList>
            <consortium name="The Broad Institute Genomics Platform"/>
            <consortium name="The Broad Institute Genome Sequencing Center for Infectious Disease"/>
            <person name="Wu L."/>
            <person name="Ma J."/>
        </authorList>
    </citation>
    <scope>NUCLEOTIDE SEQUENCE [LARGE SCALE GENOMIC DNA]</scope>
    <source>
        <strain evidence="3">CGMCC 1.10188</strain>
    </source>
</reference>
<accession>A0ABQ1I8K9</accession>
<organism evidence="2 3">
    <name type="scientific">Tistrella bauzanensis</name>
    <dbReference type="NCBI Taxonomy" id="657419"/>
    <lineage>
        <taxon>Bacteria</taxon>
        <taxon>Pseudomonadati</taxon>
        <taxon>Pseudomonadota</taxon>
        <taxon>Alphaproteobacteria</taxon>
        <taxon>Geminicoccales</taxon>
        <taxon>Geminicoccaceae</taxon>
        <taxon>Tistrella</taxon>
    </lineage>
</organism>
<name>A0ABQ1I8K9_9PROT</name>
<keyword evidence="3" id="KW-1185">Reference proteome</keyword>
<dbReference type="InterPro" id="IPR001509">
    <property type="entry name" value="Epimerase_deHydtase"/>
</dbReference>
<protein>
    <submittedName>
        <fullName evidence="2">Nucleoside-diphosphate-sugar epimerase</fullName>
    </submittedName>
</protein>
<dbReference type="EMBL" id="BMDZ01000004">
    <property type="protein sequence ID" value="GGB27468.1"/>
    <property type="molecule type" value="Genomic_DNA"/>
</dbReference>
<dbReference type="Pfam" id="PF01370">
    <property type="entry name" value="Epimerase"/>
    <property type="match status" value="2"/>
</dbReference>
<feature type="domain" description="NAD-dependent epimerase/dehydratase" evidence="1">
    <location>
        <begin position="173"/>
        <end position="279"/>
    </location>
</feature>
<evidence type="ECO:0000313" key="3">
    <source>
        <dbReference type="Proteomes" id="UP000603352"/>
    </source>
</evidence>
<proteinExistence type="predicted"/>
<dbReference type="Gene3D" id="3.40.50.720">
    <property type="entry name" value="NAD(P)-binding Rossmann-like Domain"/>
    <property type="match status" value="1"/>
</dbReference>
<dbReference type="InterPro" id="IPR050177">
    <property type="entry name" value="Lipid_A_modif_metabolic_enz"/>
</dbReference>
<sequence>MSTVLITGGAGFIGRHVCTELLRAGHRVRVLDSLIEQAHGPSPSPSGGLPAAVEFIRGDVRDPMAVTTALDGADAVINLASDVGVGQSMYEIDRYVSVNTLGSAVLMQQVVNSGVRKVIVASSMSVYGEGLYLTPEGAAVEDVRRTAEAVKTGRWDPVTADGRPLIPAATPETKRPDLASIYALTKFDQEQMTLILGAAYGIEAISLRLFNTFGPGQMLSNPYTGVLAIFAGRLLNGQSPMVFEDGEQHRDFVHVRDVARAFRLALETPGLGGEILNIASGRIYTVSQVARLLAGAMDREDLAPQILQKSRVGDVRHCFADITRARARLGFQPELPLEDTVLELVDWVSTQQAQDRVRQAHQELETRGLVV</sequence>